<accession>A0ACC2C265</accession>
<dbReference type="EMBL" id="CM055103">
    <property type="protein sequence ID" value="KAJ7536143.1"/>
    <property type="molecule type" value="Genomic_DNA"/>
</dbReference>
<name>A0ACC2C265_DIPCM</name>
<protein>
    <submittedName>
        <fullName evidence="1">Uncharacterized protein</fullName>
    </submittedName>
</protein>
<proteinExistence type="predicted"/>
<keyword evidence="2" id="KW-1185">Reference proteome</keyword>
<dbReference type="Proteomes" id="UP001162992">
    <property type="component" value="Chromosome 12"/>
</dbReference>
<sequence>MLTSLIYFCSDGQRMPSTARCDSPRASPVVGWLSPRISFSSNFAELDTETGIKGEAYDAMSTDFDFSMAMSNLNSISEGIMHTADELFYNGKLLPLQLSNQFRMLDSQSLASSHKEDTESPKVSDHHSIEEQKVCPALRQPSSSFCSSPPPAGARFAPPSPETPKCSIILRDLFGANKGQVNAIRESSGKLLTTSKVWKNLVKGVIAAGKRGAVRSSVSEESSKVPAVASDVKTSIFTSSHTTVPLPPVSSRIPCPTYSLERQQRIKSRDAFQRDLESVENSVSPGRILGRSVQRTGAASADDCNTFPSRKKALSYRSISMPSSRCTSPEHKSEKLSSGSTGRVNSGKIIMKNLERCSTNQKTPVKFQEQCNSMQHREYWRAPEKVSSYTSNVRVTPVLNVPVCMAPSVKNSKLAKGRFSSFKELLFSPKKETES</sequence>
<organism evidence="1 2">
    <name type="scientific">Diphasiastrum complanatum</name>
    <name type="common">Issler's clubmoss</name>
    <name type="synonym">Lycopodium complanatum</name>
    <dbReference type="NCBI Taxonomy" id="34168"/>
    <lineage>
        <taxon>Eukaryota</taxon>
        <taxon>Viridiplantae</taxon>
        <taxon>Streptophyta</taxon>
        <taxon>Embryophyta</taxon>
        <taxon>Tracheophyta</taxon>
        <taxon>Lycopodiopsida</taxon>
        <taxon>Lycopodiales</taxon>
        <taxon>Lycopodiaceae</taxon>
        <taxon>Lycopodioideae</taxon>
        <taxon>Diphasiastrum</taxon>
    </lineage>
</organism>
<evidence type="ECO:0000313" key="2">
    <source>
        <dbReference type="Proteomes" id="UP001162992"/>
    </source>
</evidence>
<comment type="caution">
    <text evidence="1">The sequence shown here is derived from an EMBL/GenBank/DDBJ whole genome shotgun (WGS) entry which is preliminary data.</text>
</comment>
<gene>
    <name evidence="1" type="ORF">O6H91_12G057800</name>
</gene>
<evidence type="ECO:0000313" key="1">
    <source>
        <dbReference type="EMBL" id="KAJ7536143.1"/>
    </source>
</evidence>
<reference evidence="2" key="1">
    <citation type="journal article" date="2024" name="Proc. Natl. Acad. Sci. U.S.A.">
        <title>Extraordinary preservation of gene collinearity over three hundred million years revealed in homosporous lycophytes.</title>
        <authorList>
            <person name="Li C."/>
            <person name="Wickell D."/>
            <person name="Kuo L.Y."/>
            <person name="Chen X."/>
            <person name="Nie B."/>
            <person name="Liao X."/>
            <person name="Peng D."/>
            <person name="Ji J."/>
            <person name="Jenkins J."/>
            <person name="Williams M."/>
            <person name="Shu S."/>
            <person name="Plott C."/>
            <person name="Barry K."/>
            <person name="Rajasekar S."/>
            <person name="Grimwood J."/>
            <person name="Han X."/>
            <person name="Sun S."/>
            <person name="Hou Z."/>
            <person name="He W."/>
            <person name="Dai G."/>
            <person name="Sun C."/>
            <person name="Schmutz J."/>
            <person name="Leebens-Mack J.H."/>
            <person name="Li F.W."/>
            <person name="Wang L."/>
        </authorList>
    </citation>
    <scope>NUCLEOTIDE SEQUENCE [LARGE SCALE GENOMIC DNA]</scope>
    <source>
        <strain evidence="2">cv. PW_Plant_1</strain>
    </source>
</reference>